<feature type="compositionally biased region" description="Basic residues" evidence="1">
    <location>
        <begin position="22"/>
        <end position="38"/>
    </location>
</feature>
<dbReference type="AlphaFoldDB" id="A0A804LKY3"/>
<feature type="region of interest" description="Disordered" evidence="1">
    <location>
        <begin position="1"/>
        <end position="105"/>
    </location>
</feature>
<dbReference type="InParanoid" id="A0A804LKY3"/>
<sequence>VPVVEVPEQRVEEEPPVLPPLHRNRPPPRPHLGHRYPGHQHERRQGHQPQSHGAPPDDAQAGVVDEGQEHGHANHRARARPARAGHGGDDAAQVVGDEGRVRGDV</sequence>
<reference evidence="2" key="3">
    <citation type="submission" date="2021-05" db="UniProtKB">
        <authorList>
            <consortium name="EnsemblPlants"/>
        </authorList>
    </citation>
    <scope>IDENTIFICATION</scope>
    <source>
        <strain evidence="2">cv. B73</strain>
    </source>
</reference>
<dbReference type="Gramene" id="Zm00001eb018240_T001">
    <property type="protein sequence ID" value="Zm00001eb018240_P001"/>
    <property type="gene ID" value="Zm00001eb018240"/>
</dbReference>
<proteinExistence type="predicted"/>
<reference evidence="2" key="2">
    <citation type="submission" date="2019-07" db="EMBL/GenBank/DDBJ databases">
        <authorList>
            <person name="Seetharam A."/>
            <person name="Woodhouse M."/>
            <person name="Cannon E."/>
        </authorList>
    </citation>
    <scope>NUCLEOTIDE SEQUENCE [LARGE SCALE GENOMIC DNA]</scope>
    <source>
        <strain evidence="2">cv. B73</strain>
    </source>
</reference>
<dbReference type="Proteomes" id="UP000007305">
    <property type="component" value="Chromosome 1"/>
</dbReference>
<reference evidence="3" key="1">
    <citation type="submission" date="2015-12" db="EMBL/GenBank/DDBJ databases">
        <title>Update maize B73 reference genome by single molecule sequencing technologies.</title>
        <authorList>
            <consortium name="Maize Genome Sequencing Project"/>
            <person name="Ware D."/>
        </authorList>
    </citation>
    <scope>NUCLEOTIDE SEQUENCE [LARGE SCALE GENOMIC DNA]</scope>
    <source>
        <strain evidence="3">cv. B73</strain>
    </source>
</reference>
<evidence type="ECO:0000313" key="2">
    <source>
        <dbReference type="EnsemblPlants" id="Zm00001eb018240_P001"/>
    </source>
</evidence>
<accession>A0A804LKY3</accession>
<organism evidence="2 3">
    <name type="scientific">Zea mays</name>
    <name type="common">Maize</name>
    <dbReference type="NCBI Taxonomy" id="4577"/>
    <lineage>
        <taxon>Eukaryota</taxon>
        <taxon>Viridiplantae</taxon>
        <taxon>Streptophyta</taxon>
        <taxon>Embryophyta</taxon>
        <taxon>Tracheophyta</taxon>
        <taxon>Spermatophyta</taxon>
        <taxon>Magnoliopsida</taxon>
        <taxon>Liliopsida</taxon>
        <taxon>Poales</taxon>
        <taxon>Poaceae</taxon>
        <taxon>PACMAD clade</taxon>
        <taxon>Panicoideae</taxon>
        <taxon>Andropogonodae</taxon>
        <taxon>Andropogoneae</taxon>
        <taxon>Tripsacinae</taxon>
        <taxon>Zea</taxon>
    </lineage>
</organism>
<protein>
    <submittedName>
        <fullName evidence="2">Uncharacterized protein</fullName>
    </submittedName>
</protein>
<feature type="compositionally biased region" description="Basic residues" evidence="1">
    <location>
        <begin position="73"/>
        <end position="83"/>
    </location>
</feature>
<evidence type="ECO:0000313" key="3">
    <source>
        <dbReference type="Proteomes" id="UP000007305"/>
    </source>
</evidence>
<name>A0A804LKY3_MAIZE</name>
<evidence type="ECO:0000256" key="1">
    <source>
        <dbReference type="SAM" id="MobiDB-lite"/>
    </source>
</evidence>
<dbReference type="EnsemblPlants" id="Zm00001eb018240_T001">
    <property type="protein sequence ID" value="Zm00001eb018240_P001"/>
    <property type="gene ID" value="Zm00001eb018240"/>
</dbReference>
<keyword evidence="3" id="KW-1185">Reference proteome</keyword>